<reference evidence="3" key="1">
    <citation type="submission" date="2025-08" db="UniProtKB">
        <authorList>
            <consortium name="RefSeq"/>
        </authorList>
    </citation>
    <scope>IDENTIFICATION</scope>
    <source>
        <tissue evidence="3">Whole Larva</tissue>
    </source>
</reference>
<proteinExistence type="predicted"/>
<dbReference type="Proteomes" id="UP000695000">
    <property type="component" value="Unplaced"/>
</dbReference>
<evidence type="ECO:0000313" key="3">
    <source>
        <dbReference type="RefSeq" id="XP_017771026.1"/>
    </source>
</evidence>
<feature type="transmembrane region" description="Helical" evidence="1">
    <location>
        <begin position="24"/>
        <end position="46"/>
    </location>
</feature>
<evidence type="ECO:0000313" key="2">
    <source>
        <dbReference type="Proteomes" id="UP000695000"/>
    </source>
</evidence>
<accession>A0ABM1M8X6</accession>
<dbReference type="GeneID" id="108558576"/>
<organism evidence="2 3">
    <name type="scientific">Nicrophorus vespilloides</name>
    <name type="common">Boreal carrion beetle</name>
    <dbReference type="NCBI Taxonomy" id="110193"/>
    <lineage>
        <taxon>Eukaryota</taxon>
        <taxon>Metazoa</taxon>
        <taxon>Ecdysozoa</taxon>
        <taxon>Arthropoda</taxon>
        <taxon>Hexapoda</taxon>
        <taxon>Insecta</taxon>
        <taxon>Pterygota</taxon>
        <taxon>Neoptera</taxon>
        <taxon>Endopterygota</taxon>
        <taxon>Coleoptera</taxon>
        <taxon>Polyphaga</taxon>
        <taxon>Staphyliniformia</taxon>
        <taxon>Silphidae</taxon>
        <taxon>Nicrophorinae</taxon>
        <taxon>Nicrophorus</taxon>
    </lineage>
</organism>
<sequence>MASRSKRRKLKQKLRRPRKRTEDIPIWLTNMATVALRAIVFLLILFHQMMHNFIIMLIDMPTYICYKTFFLIVGPDNFNIIICRLIPLTSQSGYMSSLLAITSSMKKDNPNMIKKYLITMLNFIFLVDYFYTKTGLYMILLVYVSLANGCLASNFNDIFLRIEAFQLNQQM</sequence>
<dbReference type="RefSeq" id="XP_017771026.1">
    <property type="nucleotide sequence ID" value="XM_017915537.1"/>
</dbReference>
<feature type="transmembrane region" description="Helical" evidence="1">
    <location>
        <begin position="53"/>
        <end position="72"/>
    </location>
</feature>
<keyword evidence="1" id="KW-0472">Membrane</keyword>
<feature type="transmembrane region" description="Helical" evidence="1">
    <location>
        <begin position="78"/>
        <end position="101"/>
    </location>
</feature>
<keyword evidence="1" id="KW-0812">Transmembrane</keyword>
<keyword evidence="1" id="KW-1133">Transmembrane helix</keyword>
<evidence type="ECO:0000256" key="1">
    <source>
        <dbReference type="SAM" id="Phobius"/>
    </source>
</evidence>
<keyword evidence="2" id="KW-1185">Reference proteome</keyword>
<protein>
    <submittedName>
        <fullName evidence="3">Uncharacterized protein LOC108558576</fullName>
    </submittedName>
</protein>
<gene>
    <name evidence="3" type="primary">LOC108558576</name>
</gene>
<name>A0ABM1M8X6_NICVS</name>